<dbReference type="RefSeq" id="XP_064658823.1">
    <property type="nucleotide sequence ID" value="XM_064802698.1"/>
</dbReference>
<feature type="domain" description="F-box" evidence="1">
    <location>
        <begin position="3"/>
        <end position="53"/>
    </location>
</feature>
<dbReference type="InterPro" id="IPR036047">
    <property type="entry name" value="F-box-like_dom_sf"/>
</dbReference>
<evidence type="ECO:0000313" key="2">
    <source>
        <dbReference type="EMBL" id="KAK5169477.1"/>
    </source>
</evidence>
<sequence>MASSPLLALPAELLDWIADLVEVEDLLDFALVCKRLHYHSRDRLALHDRYHGLCRVNNDRAPSTMPMLLRLAINDPEAAWHVRELDFWGNRKTFVDWKPFDRLENAIEEALEGPRRAGIPNSARERPREDLSDQDQTFWSLGELGKFEEIMKTCLKLSPVATAAWMTELRQGSDRPLKGILIALLPRLRRVNYISWTFPYMTGSKPLAFVGEVIQRIRQLSHAAWPPGFTSLRRIDVADPTPLLPIGTWGSCPRESVAPLFSLPNLKTLNLSNLVGDYDSMAEDEIPLGTSSVEELGLHAGELRGKTLEQFLKAPARLKKLVLDYAQIPPGIHEAIVESHAHALRDINVESMRLEHFRKLENLTGCVLDVEHVLVVEHRGTQTVASVMPFRDSKASKLIKILDLRDFLPPSIKKLRLEMTRNWKFGEKTAEAVLSMVADFVEDPRYSALEEVCIWNFMDEIDHSSTKALPRLLKRGIELHHQPLLLLGEDVIEDRKHEMLHPGITGLGCIETESLGIPDVYVC</sequence>
<dbReference type="SUPFAM" id="SSF81383">
    <property type="entry name" value="F-box domain"/>
    <property type="match status" value="1"/>
</dbReference>
<dbReference type="Proteomes" id="UP001337655">
    <property type="component" value="Unassembled WGS sequence"/>
</dbReference>
<protein>
    <recommendedName>
        <fullName evidence="1">F-box domain-containing protein</fullName>
    </recommendedName>
</protein>
<dbReference type="EMBL" id="JAVRRT010000008">
    <property type="protein sequence ID" value="KAK5169477.1"/>
    <property type="molecule type" value="Genomic_DNA"/>
</dbReference>
<comment type="caution">
    <text evidence="2">The sequence shown here is derived from an EMBL/GenBank/DDBJ whole genome shotgun (WGS) entry which is preliminary data.</text>
</comment>
<dbReference type="AlphaFoldDB" id="A0AAV9PBM1"/>
<keyword evidence="3" id="KW-1185">Reference proteome</keyword>
<dbReference type="PROSITE" id="PS50181">
    <property type="entry name" value="FBOX"/>
    <property type="match status" value="1"/>
</dbReference>
<evidence type="ECO:0000259" key="1">
    <source>
        <dbReference type="PROSITE" id="PS50181"/>
    </source>
</evidence>
<dbReference type="InterPro" id="IPR001810">
    <property type="entry name" value="F-box_dom"/>
</dbReference>
<name>A0AAV9PBM1_9PEZI</name>
<organism evidence="2 3">
    <name type="scientific">Saxophila tyrrhenica</name>
    <dbReference type="NCBI Taxonomy" id="1690608"/>
    <lineage>
        <taxon>Eukaryota</taxon>
        <taxon>Fungi</taxon>
        <taxon>Dikarya</taxon>
        <taxon>Ascomycota</taxon>
        <taxon>Pezizomycotina</taxon>
        <taxon>Dothideomycetes</taxon>
        <taxon>Dothideomycetidae</taxon>
        <taxon>Mycosphaerellales</taxon>
        <taxon>Extremaceae</taxon>
        <taxon>Saxophila</taxon>
    </lineage>
</organism>
<dbReference type="GeneID" id="89926794"/>
<dbReference type="SUPFAM" id="SSF52047">
    <property type="entry name" value="RNI-like"/>
    <property type="match status" value="1"/>
</dbReference>
<reference evidence="2 3" key="1">
    <citation type="submission" date="2023-08" db="EMBL/GenBank/DDBJ databases">
        <title>Black Yeasts Isolated from many extreme environments.</title>
        <authorList>
            <person name="Coleine C."/>
            <person name="Stajich J.E."/>
            <person name="Selbmann L."/>
        </authorList>
    </citation>
    <scope>NUCLEOTIDE SEQUENCE [LARGE SCALE GENOMIC DNA]</scope>
    <source>
        <strain evidence="2 3">CCFEE 5935</strain>
    </source>
</reference>
<evidence type="ECO:0000313" key="3">
    <source>
        <dbReference type="Proteomes" id="UP001337655"/>
    </source>
</evidence>
<gene>
    <name evidence="2" type="ORF">LTR77_005453</name>
</gene>
<proteinExistence type="predicted"/>
<accession>A0AAV9PBM1</accession>